<accession>A0ABQ5IYU7</accession>
<comment type="caution">
    <text evidence="2">The sequence shown here is derived from an EMBL/GenBank/DDBJ whole genome shotgun (WGS) entry which is preliminary data.</text>
</comment>
<reference evidence="2" key="1">
    <citation type="journal article" date="2022" name="Int. J. Mol. Sci.">
        <title>Draft Genome of Tanacetum Coccineum: Genomic Comparison of Closely Related Tanacetum-Family Plants.</title>
        <authorList>
            <person name="Yamashiro T."/>
            <person name="Shiraishi A."/>
            <person name="Nakayama K."/>
            <person name="Satake H."/>
        </authorList>
    </citation>
    <scope>NUCLEOTIDE SEQUENCE</scope>
</reference>
<sequence>MVVTRSDLNSGRVSERRICPFCLNDDGGVENGREVFVAMDSYQLFINGKDLLGTGGFLDIILGLILAACFSFGSPELFFHPRDPGGLGTPNITRVPSFCKLLLIVIETTKTTTKPPKLETLPVKFRFGGVDGGISNVGSGSGGCGGGRVCFDFVLFIREYKYFKEEVERVKQ</sequence>
<keyword evidence="1" id="KW-0472">Membrane</keyword>
<evidence type="ECO:0000313" key="2">
    <source>
        <dbReference type="EMBL" id="GJU04368.1"/>
    </source>
</evidence>
<keyword evidence="3" id="KW-1185">Reference proteome</keyword>
<keyword evidence="1" id="KW-0812">Transmembrane</keyword>
<evidence type="ECO:0000256" key="1">
    <source>
        <dbReference type="SAM" id="Phobius"/>
    </source>
</evidence>
<evidence type="ECO:0000313" key="3">
    <source>
        <dbReference type="Proteomes" id="UP001151760"/>
    </source>
</evidence>
<protein>
    <submittedName>
        <fullName evidence="2">Uncharacterized protein</fullName>
    </submittedName>
</protein>
<dbReference type="Proteomes" id="UP001151760">
    <property type="component" value="Unassembled WGS sequence"/>
</dbReference>
<name>A0ABQ5IYU7_9ASTR</name>
<gene>
    <name evidence="2" type="ORF">Tco_1114706</name>
</gene>
<dbReference type="EMBL" id="BQNB010021242">
    <property type="protein sequence ID" value="GJU04368.1"/>
    <property type="molecule type" value="Genomic_DNA"/>
</dbReference>
<feature type="transmembrane region" description="Helical" evidence="1">
    <location>
        <begin position="51"/>
        <end position="72"/>
    </location>
</feature>
<reference evidence="2" key="2">
    <citation type="submission" date="2022-01" db="EMBL/GenBank/DDBJ databases">
        <authorList>
            <person name="Yamashiro T."/>
            <person name="Shiraishi A."/>
            <person name="Satake H."/>
            <person name="Nakayama K."/>
        </authorList>
    </citation>
    <scope>NUCLEOTIDE SEQUENCE</scope>
</reference>
<proteinExistence type="predicted"/>
<organism evidence="2 3">
    <name type="scientific">Tanacetum coccineum</name>
    <dbReference type="NCBI Taxonomy" id="301880"/>
    <lineage>
        <taxon>Eukaryota</taxon>
        <taxon>Viridiplantae</taxon>
        <taxon>Streptophyta</taxon>
        <taxon>Embryophyta</taxon>
        <taxon>Tracheophyta</taxon>
        <taxon>Spermatophyta</taxon>
        <taxon>Magnoliopsida</taxon>
        <taxon>eudicotyledons</taxon>
        <taxon>Gunneridae</taxon>
        <taxon>Pentapetalae</taxon>
        <taxon>asterids</taxon>
        <taxon>campanulids</taxon>
        <taxon>Asterales</taxon>
        <taxon>Asteraceae</taxon>
        <taxon>Asteroideae</taxon>
        <taxon>Anthemideae</taxon>
        <taxon>Anthemidinae</taxon>
        <taxon>Tanacetum</taxon>
    </lineage>
</organism>
<keyword evidence="1" id="KW-1133">Transmembrane helix</keyword>